<dbReference type="InterPro" id="IPR000412">
    <property type="entry name" value="ABC_2_transport"/>
</dbReference>
<keyword evidence="5" id="KW-0813">Transport</keyword>
<keyword evidence="3 5" id="KW-1133">Transmembrane helix</keyword>
<dbReference type="AlphaFoldDB" id="A0A919YTD9"/>
<feature type="transmembrane region" description="Helical" evidence="5">
    <location>
        <begin position="128"/>
        <end position="152"/>
    </location>
</feature>
<dbReference type="Proteomes" id="UP000683139">
    <property type="component" value="Unassembled WGS sequence"/>
</dbReference>
<evidence type="ECO:0000259" key="6">
    <source>
        <dbReference type="PROSITE" id="PS51012"/>
    </source>
</evidence>
<evidence type="ECO:0000256" key="3">
    <source>
        <dbReference type="ARBA" id="ARBA00022989"/>
    </source>
</evidence>
<feature type="transmembrane region" description="Helical" evidence="5">
    <location>
        <begin position="53"/>
        <end position="73"/>
    </location>
</feature>
<dbReference type="Pfam" id="PF01061">
    <property type="entry name" value="ABC2_membrane"/>
    <property type="match status" value="1"/>
</dbReference>
<organism evidence="7 8">
    <name type="scientific">Paenibacillus montaniterrae</name>
    <dbReference type="NCBI Taxonomy" id="429341"/>
    <lineage>
        <taxon>Bacteria</taxon>
        <taxon>Bacillati</taxon>
        <taxon>Bacillota</taxon>
        <taxon>Bacilli</taxon>
        <taxon>Bacillales</taxon>
        <taxon>Paenibacillaceae</taxon>
        <taxon>Paenibacillus</taxon>
    </lineage>
</organism>
<protein>
    <recommendedName>
        <fullName evidence="5">Transport permease protein</fullName>
    </recommendedName>
</protein>
<comment type="similarity">
    <text evidence="5">Belongs to the ABC-2 integral membrane protein family.</text>
</comment>
<evidence type="ECO:0000313" key="7">
    <source>
        <dbReference type="EMBL" id="GIP16961.1"/>
    </source>
</evidence>
<dbReference type="PANTHER" id="PTHR43027">
    <property type="entry name" value="DOXORUBICIN RESISTANCE ABC TRANSPORTER PERMEASE PROTEIN DRRC-RELATED"/>
    <property type="match status" value="1"/>
</dbReference>
<dbReference type="PANTHER" id="PTHR43027:SF1">
    <property type="entry name" value="DOXORUBICIN RESISTANCE ABC TRANSPORTER PERMEASE PROTEIN DRRC-RELATED"/>
    <property type="match status" value="1"/>
</dbReference>
<feature type="domain" description="ABC transmembrane type-2" evidence="6">
    <location>
        <begin position="18"/>
        <end position="243"/>
    </location>
</feature>
<keyword evidence="2 5" id="KW-0812">Transmembrane</keyword>
<dbReference type="PIRSF" id="PIRSF006648">
    <property type="entry name" value="DrrB"/>
    <property type="match status" value="1"/>
</dbReference>
<evidence type="ECO:0000313" key="8">
    <source>
        <dbReference type="Proteomes" id="UP000683139"/>
    </source>
</evidence>
<dbReference type="GO" id="GO:0043190">
    <property type="term" value="C:ATP-binding cassette (ABC) transporter complex"/>
    <property type="evidence" value="ECO:0007669"/>
    <property type="project" value="InterPro"/>
</dbReference>
<evidence type="ECO:0000256" key="2">
    <source>
        <dbReference type="ARBA" id="ARBA00022692"/>
    </source>
</evidence>
<comment type="caution">
    <text evidence="7">The sequence shown here is derived from an EMBL/GenBank/DDBJ whole genome shotgun (WGS) entry which is preliminary data.</text>
</comment>
<reference evidence="7" key="1">
    <citation type="submission" date="2021-03" db="EMBL/GenBank/DDBJ databases">
        <title>Antimicrobial resistance genes in bacteria isolated from Japanese honey, and their potential for conferring macrolide and lincosamide resistance in the American foulbrood pathogen Paenibacillus larvae.</title>
        <authorList>
            <person name="Okamoto M."/>
            <person name="Kumagai M."/>
            <person name="Kanamori H."/>
            <person name="Takamatsu D."/>
        </authorList>
    </citation>
    <scope>NUCLEOTIDE SEQUENCE</scope>
    <source>
        <strain evidence="7">J40TS1</strain>
    </source>
</reference>
<name>A0A919YTD9_9BACL</name>
<accession>A0A919YTD9</accession>
<feature type="transmembrane region" description="Helical" evidence="5">
    <location>
        <begin position="94"/>
        <end position="116"/>
    </location>
</feature>
<sequence length="250" mass="27115">MVFSLFAKELRLIFQDKSMYFWMLALPIVFIVIFSTIFSGADAENGNAVGQIVPGYTVMFMFFIMISIVQHFLRDRDSGMLARLSSTSIRPVPFMLGMWLPHIVVLLIQSAVLLGFGRAVYGLSLGNIASVIMIVLALAICATGLGLVLAMLSRSLNAAIAIVQIVTFGGAVLGGLWFPFSSLPEGVQAVGQFTPQRWALQALQAAMLEQAGLQAAEVWQAVLLLFMIGAAAAGAAILLYRRFAEKSFRT</sequence>
<keyword evidence="4 5" id="KW-0472">Membrane</keyword>
<dbReference type="EMBL" id="BOSE01000004">
    <property type="protein sequence ID" value="GIP16961.1"/>
    <property type="molecule type" value="Genomic_DNA"/>
</dbReference>
<proteinExistence type="inferred from homology"/>
<feature type="transmembrane region" description="Helical" evidence="5">
    <location>
        <begin position="20"/>
        <end position="41"/>
    </location>
</feature>
<feature type="transmembrane region" description="Helical" evidence="5">
    <location>
        <begin position="218"/>
        <end position="240"/>
    </location>
</feature>
<evidence type="ECO:0000256" key="1">
    <source>
        <dbReference type="ARBA" id="ARBA00004141"/>
    </source>
</evidence>
<gene>
    <name evidence="7" type="ORF">J40TS1_26030</name>
</gene>
<dbReference type="InterPro" id="IPR013525">
    <property type="entry name" value="ABC2_TM"/>
</dbReference>
<evidence type="ECO:0000256" key="4">
    <source>
        <dbReference type="ARBA" id="ARBA00023136"/>
    </source>
</evidence>
<dbReference type="InterPro" id="IPR047817">
    <property type="entry name" value="ABC2_TM_bact-type"/>
</dbReference>
<dbReference type="PROSITE" id="PS51012">
    <property type="entry name" value="ABC_TM2"/>
    <property type="match status" value="1"/>
</dbReference>
<evidence type="ECO:0000256" key="5">
    <source>
        <dbReference type="RuleBase" id="RU361157"/>
    </source>
</evidence>
<dbReference type="InterPro" id="IPR052902">
    <property type="entry name" value="ABC-2_transporter"/>
</dbReference>
<feature type="transmembrane region" description="Helical" evidence="5">
    <location>
        <begin position="159"/>
        <end position="180"/>
    </location>
</feature>
<dbReference type="RefSeq" id="WP_213515711.1">
    <property type="nucleotide sequence ID" value="NZ_BOSE01000004.1"/>
</dbReference>
<dbReference type="PRINTS" id="PR00164">
    <property type="entry name" value="ABC2TRNSPORT"/>
</dbReference>
<keyword evidence="5" id="KW-1003">Cell membrane</keyword>
<keyword evidence="8" id="KW-1185">Reference proteome</keyword>
<dbReference type="GO" id="GO:0140359">
    <property type="term" value="F:ABC-type transporter activity"/>
    <property type="evidence" value="ECO:0007669"/>
    <property type="project" value="InterPro"/>
</dbReference>
<comment type="subcellular location">
    <subcellularLocation>
        <location evidence="5">Cell membrane</location>
        <topology evidence="5">Multi-pass membrane protein</topology>
    </subcellularLocation>
    <subcellularLocation>
        <location evidence="1">Membrane</location>
        <topology evidence="1">Multi-pass membrane protein</topology>
    </subcellularLocation>
</comment>